<keyword evidence="2" id="KW-1185">Reference proteome</keyword>
<dbReference type="EMBL" id="JBHSAX010000033">
    <property type="protein sequence ID" value="MFC3966055.1"/>
    <property type="molecule type" value="Genomic_DNA"/>
</dbReference>
<reference evidence="2" key="1">
    <citation type="journal article" date="2019" name="Int. J. Syst. Evol. Microbiol.">
        <title>The Global Catalogue of Microorganisms (GCM) 10K type strain sequencing project: providing services to taxonomists for standard genome sequencing and annotation.</title>
        <authorList>
            <consortium name="The Broad Institute Genomics Platform"/>
            <consortium name="The Broad Institute Genome Sequencing Center for Infectious Disease"/>
            <person name="Wu L."/>
            <person name="Ma J."/>
        </authorList>
    </citation>
    <scope>NUCLEOTIDE SEQUENCE [LARGE SCALE GENOMIC DNA]</scope>
    <source>
        <strain evidence="2">CGMCC 4.7330</strain>
    </source>
</reference>
<organism evidence="1 2">
    <name type="scientific">Nocardia jiangsuensis</name>
    <dbReference type="NCBI Taxonomy" id="1691563"/>
    <lineage>
        <taxon>Bacteria</taxon>
        <taxon>Bacillati</taxon>
        <taxon>Actinomycetota</taxon>
        <taxon>Actinomycetes</taxon>
        <taxon>Mycobacteriales</taxon>
        <taxon>Nocardiaceae</taxon>
        <taxon>Nocardia</taxon>
    </lineage>
</organism>
<gene>
    <name evidence="1" type="ORF">ACFO0B_29035</name>
</gene>
<name>A0ABV8E285_9NOCA</name>
<evidence type="ECO:0000313" key="1">
    <source>
        <dbReference type="EMBL" id="MFC3966055.1"/>
    </source>
</evidence>
<proteinExistence type="predicted"/>
<accession>A0ABV8E285</accession>
<comment type="caution">
    <text evidence="1">The sequence shown here is derived from an EMBL/GenBank/DDBJ whole genome shotgun (WGS) entry which is preliminary data.</text>
</comment>
<dbReference type="RefSeq" id="WP_378616447.1">
    <property type="nucleotide sequence ID" value="NZ_JBHSAX010000033.1"/>
</dbReference>
<evidence type="ECO:0008006" key="3">
    <source>
        <dbReference type="Google" id="ProtNLM"/>
    </source>
</evidence>
<sequence length="53" mass="5494">MIGFLLVLAVVLLLGALIAAGPARAGSGAVQDRDAERFRADLAALSTRVGHHR</sequence>
<protein>
    <recommendedName>
        <fullName evidence="3">C-type cytochrome biogenesis protein CcmI</fullName>
    </recommendedName>
</protein>
<evidence type="ECO:0000313" key="2">
    <source>
        <dbReference type="Proteomes" id="UP001595696"/>
    </source>
</evidence>
<dbReference type="Proteomes" id="UP001595696">
    <property type="component" value="Unassembled WGS sequence"/>
</dbReference>